<evidence type="ECO:0000256" key="1">
    <source>
        <dbReference type="SAM" id="Coils"/>
    </source>
</evidence>
<feature type="compositionally biased region" description="Low complexity" evidence="2">
    <location>
        <begin position="578"/>
        <end position="595"/>
    </location>
</feature>
<gene>
    <name evidence="4" type="ORF">BU24DRAFT_421011</name>
</gene>
<dbReference type="EMBL" id="ML978068">
    <property type="protein sequence ID" value="KAF2017981.1"/>
    <property type="molecule type" value="Genomic_DNA"/>
</dbReference>
<dbReference type="OrthoDB" id="4225201at2759"/>
<proteinExistence type="predicted"/>
<evidence type="ECO:0000256" key="2">
    <source>
        <dbReference type="SAM" id="MobiDB-lite"/>
    </source>
</evidence>
<feature type="coiled-coil region" evidence="1">
    <location>
        <begin position="243"/>
        <end position="277"/>
    </location>
</feature>
<feature type="compositionally biased region" description="Basic and acidic residues" evidence="2">
    <location>
        <begin position="352"/>
        <end position="374"/>
    </location>
</feature>
<dbReference type="RefSeq" id="XP_033386320.1">
    <property type="nucleotide sequence ID" value="XM_033527619.1"/>
</dbReference>
<name>A0A6A5XZ55_9PLEO</name>
<evidence type="ECO:0000256" key="3">
    <source>
        <dbReference type="SAM" id="SignalP"/>
    </source>
</evidence>
<dbReference type="AlphaFoldDB" id="A0A6A5XZ55"/>
<feature type="compositionally biased region" description="Low complexity" evidence="2">
    <location>
        <begin position="627"/>
        <end position="644"/>
    </location>
</feature>
<feature type="signal peptide" evidence="3">
    <location>
        <begin position="1"/>
        <end position="22"/>
    </location>
</feature>
<feature type="region of interest" description="Disordered" evidence="2">
    <location>
        <begin position="514"/>
        <end position="561"/>
    </location>
</feature>
<organism evidence="4 5">
    <name type="scientific">Aaosphaeria arxii CBS 175.79</name>
    <dbReference type="NCBI Taxonomy" id="1450172"/>
    <lineage>
        <taxon>Eukaryota</taxon>
        <taxon>Fungi</taxon>
        <taxon>Dikarya</taxon>
        <taxon>Ascomycota</taxon>
        <taxon>Pezizomycotina</taxon>
        <taxon>Dothideomycetes</taxon>
        <taxon>Pleosporomycetidae</taxon>
        <taxon>Pleosporales</taxon>
        <taxon>Pleosporales incertae sedis</taxon>
        <taxon>Aaosphaeria</taxon>
    </lineage>
</organism>
<keyword evidence="5" id="KW-1185">Reference proteome</keyword>
<protein>
    <submittedName>
        <fullName evidence="4">Uncharacterized protein</fullName>
    </submittedName>
</protein>
<feature type="compositionally biased region" description="Low complexity" evidence="2">
    <location>
        <begin position="658"/>
        <end position="680"/>
    </location>
</feature>
<evidence type="ECO:0000313" key="4">
    <source>
        <dbReference type="EMBL" id="KAF2017981.1"/>
    </source>
</evidence>
<accession>A0A6A5XZ55</accession>
<keyword evidence="1" id="KW-0175">Coiled coil</keyword>
<evidence type="ECO:0000313" key="5">
    <source>
        <dbReference type="Proteomes" id="UP000799778"/>
    </source>
</evidence>
<feature type="region of interest" description="Disordered" evidence="2">
    <location>
        <begin position="577"/>
        <end position="701"/>
    </location>
</feature>
<feature type="chain" id="PRO_5025328127" evidence="3">
    <location>
        <begin position="23"/>
        <end position="701"/>
    </location>
</feature>
<dbReference type="Proteomes" id="UP000799778">
    <property type="component" value="Unassembled WGS sequence"/>
</dbReference>
<feature type="region of interest" description="Disordered" evidence="2">
    <location>
        <begin position="322"/>
        <end position="388"/>
    </location>
</feature>
<reference evidence="4" key="1">
    <citation type="journal article" date="2020" name="Stud. Mycol.">
        <title>101 Dothideomycetes genomes: a test case for predicting lifestyles and emergence of pathogens.</title>
        <authorList>
            <person name="Haridas S."/>
            <person name="Albert R."/>
            <person name="Binder M."/>
            <person name="Bloem J."/>
            <person name="Labutti K."/>
            <person name="Salamov A."/>
            <person name="Andreopoulos B."/>
            <person name="Baker S."/>
            <person name="Barry K."/>
            <person name="Bills G."/>
            <person name="Bluhm B."/>
            <person name="Cannon C."/>
            <person name="Castanera R."/>
            <person name="Culley D."/>
            <person name="Daum C."/>
            <person name="Ezra D."/>
            <person name="Gonzalez J."/>
            <person name="Henrissat B."/>
            <person name="Kuo A."/>
            <person name="Liang C."/>
            <person name="Lipzen A."/>
            <person name="Lutzoni F."/>
            <person name="Magnuson J."/>
            <person name="Mondo S."/>
            <person name="Nolan M."/>
            <person name="Ohm R."/>
            <person name="Pangilinan J."/>
            <person name="Park H.-J."/>
            <person name="Ramirez L."/>
            <person name="Alfaro M."/>
            <person name="Sun H."/>
            <person name="Tritt A."/>
            <person name="Yoshinaga Y."/>
            <person name="Zwiers L.-H."/>
            <person name="Turgeon B."/>
            <person name="Goodwin S."/>
            <person name="Spatafora J."/>
            <person name="Crous P."/>
            <person name="Grigoriev I."/>
        </authorList>
    </citation>
    <scope>NUCLEOTIDE SEQUENCE</scope>
    <source>
        <strain evidence="4">CBS 175.79</strain>
    </source>
</reference>
<feature type="compositionally biased region" description="Polar residues" evidence="2">
    <location>
        <begin position="690"/>
        <end position="701"/>
    </location>
</feature>
<dbReference type="GeneID" id="54285016"/>
<sequence>MRSLKSKVLSAVAWAIPACAVALPSSRSNNDGHAIHSAGAKISHPEIVLQPDYAQATFTIPCPGCLGPHGTSHGHDDDDDSSSITIDFKAHSQDQPCGLPNVTVNGLYLPHEWYGDSASGSASFKGVTDIQENAWYSQHDLDLEWESSCLQPQDKTRETQVTSPDAAQLLSLTIKAIDGKPLENPSGFTISYKQLSPPELLRLERAPQLSAKDAVNAEAWREPPAHLRLTLPAGQENGAISVDDNVETTIEEDIRELKALQAEVEALHKIIVEKQKSIQAKKGNKTLKQELQQCHNITCVVKVIGDKAHGAWDVVYVTIRPGHKSNDSPSDMGRPEDRYHRLGNHKQTPESTKFHDHDSKEKAQTETEEVHASEDSVPDPFNGNSSQTGSKNVYIVALEIIVGVLCCGCLMSVIRHRCSSLRTRTERAARREERDSARAYRRAARKLRWQNWWNGRRTWRDQERIADYEEKRSLISEQESILEDAMQTEIRQLREAHGLVNSLVQAEEGRLSSQFNRPNQQAPCHCRHNPPRLPPQPPHAYYQSHQQPAARDSDAFDTQPLYSPSIASSVYTTNTANTLASLPPSRPLSRTSSLPGYPSSNASTAPPAYESDEDTSDHVADGFRQYTSPITPPSSSSPSPSSSPFDEDDDTQDRDDTSTSQSWTTPDSSVVDVSPRPSADTLRYPESMFTMDSTTAPDVKT</sequence>
<keyword evidence="3" id="KW-0732">Signal</keyword>